<reference evidence="8 9" key="1">
    <citation type="submission" date="2020-07" db="EMBL/GenBank/DDBJ databases">
        <title>Sequencing the genomes of 1000 actinobacteria strains.</title>
        <authorList>
            <person name="Klenk H.-P."/>
        </authorList>
    </citation>
    <scope>NUCLEOTIDE SEQUENCE [LARGE SCALE GENOMIC DNA]</scope>
    <source>
        <strain evidence="8 9">DSM 23871</strain>
    </source>
</reference>
<organism evidence="8 9">
    <name type="scientific">Leifsonia soli</name>
    <dbReference type="NCBI Taxonomy" id="582665"/>
    <lineage>
        <taxon>Bacteria</taxon>
        <taxon>Bacillati</taxon>
        <taxon>Actinomycetota</taxon>
        <taxon>Actinomycetes</taxon>
        <taxon>Micrococcales</taxon>
        <taxon>Microbacteriaceae</taxon>
        <taxon>Leifsonia</taxon>
    </lineage>
</organism>
<feature type="domain" description="Alpha-glycerophosphate oxidase C-terminal" evidence="7">
    <location>
        <begin position="399"/>
        <end position="520"/>
    </location>
</feature>
<keyword evidence="4" id="KW-0274">FAD</keyword>
<dbReference type="InterPro" id="IPR000447">
    <property type="entry name" value="G3P_DH_FAD-dep"/>
</dbReference>
<evidence type="ECO:0000256" key="4">
    <source>
        <dbReference type="ARBA" id="ARBA00022827"/>
    </source>
</evidence>
<evidence type="ECO:0000259" key="7">
    <source>
        <dbReference type="Pfam" id="PF16901"/>
    </source>
</evidence>
<dbReference type="GO" id="GO:0004368">
    <property type="term" value="F:glycerol-3-phosphate dehydrogenase (quinone) activity"/>
    <property type="evidence" value="ECO:0007669"/>
    <property type="project" value="UniProtKB-EC"/>
</dbReference>
<dbReference type="InterPro" id="IPR006076">
    <property type="entry name" value="FAD-dep_OxRdtase"/>
</dbReference>
<dbReference type="PANTHER" id="PTHR11985">
    <property type="entry name" value="GLYCEROL-3-PHOSPHATE DEHYDROGENASE"/>
    <property type="match status" value="1"/>
</dbReference>
<dbReference type="EC" id="1.1.5.3" evidence="8"/>
<sequence>MPALTTYTAEIPAVDVAVIGAGINGLAVAREAAARGLSVALFDQDDLAARTSAISTRLIHGGLKYLERFELNLVYESIRERNILLAKAPHLVHPYPMLIPFSKQQSRPGWLLACGLMLHDVLSLGKPLPLNRVVFRKRLQRDWPALADAGLRWGGLFHDANVPVTERLAVELAVDAQRHGAIVSTHSRVESLVRTGGRITGLRYRDRETGETRTVPARVTVNAAGPWVDRVLDLAGAHDRRMGPTKGSHLIVDAFPGAPDTCIFFESPDDARPMFVLPWEDKYMIGTTDLPYDGSIDDIVMDDDETAYLLGAVNALIPQAGLTPDDVLWSYSGVRPLPYVGELDDPSKVSRDHEIVVHTGADAGLVTIIGGKLTTHRALGELVARRLERELGRRPGPSPTRDARLPGAPDGDWARFRADYLRRTALPARSAERLVDTYGTVATEIERLTVETPALAQVVDPDTGAIAAEAVHAVREEGALTLEDVVLRRTAVALNRDVGLAAAPAIAAVLVAHCGWSEEQAEGELDRYRAAMRRFKPRALTAEREAGTMRGSTE</sequence>
<dbReference type="EMBL" id="JACCBJ010000001">
    <property type="protein sequence ID" value="NYD75090.1"/>
    <property type="molecule type" value="Genomic_DNA"/>
</dbReference>
<dbReference type="Gene3D" id="1.10.8.870">
    <property type="entry name" value="Alpha-glycerophosphate oxidase, cap domain"/>
    <property type="match status" value="1"/>
</dbReference>
<evidence type="ECO:0000259" key="6">
    <source>
        <dbReference type="Pfam" id="PF01266"/>
    </source>
</evidence>
<dbReference type="SUPFAM" id="SSF54373">
    <property type="entry name" value="FAD-linked reductases, C-terminal domain"/>
    <property type="match status" value="1"/>
</dbReference>
<dbReference type="Gene3D" id="3.30.9.10">
    <property type="entry name" value="D-Amino Acid Oxidase, subunit A, domain 2"/>
    <property type="match status" value="1"/>
</dbReference>
<comment type="caution">
    <text evidence="8">The sequence shown here is derived from an EMBL/GenBank/DDBJ whole genome shotgun (WGS) entry which is preliminary data.</text>
</comment>
<gene>
    <name evidence="8" type="ORF">BJ963_002609</name>
</gene>
<accession>A0A852T3G8</accession>
<evidence type="ECO:0000256" key="1">
    <source>
        <dbReference type="ARBA" id="ARBA00001974"/>
    </source>
</evidence>
<keyword evidence="5 8" id="KW-0560">Oxidoreductase</keyword>
<dbReference type="InterPro" id="IPR036188">
    <property type="entry name" value="FAD/NAD-bd_sf"/>
</dbReference>
<name>A0A852T3G8_9MICO</name>
<dbReference type="InterPro" id="IPR038299">
    <property type="entry name" value="DAO_C_sf"/>
</dbReference>
<protein>
    <submittedName>
        <fullName evidence="8">Glycerol-3-phosphate dehydrogenase</fullName>
        <ecNumber evidence="8">1.1.5.3</ecNumber>
    </submittedName>
</protein>
<feature type="domain" description="FAD dependent oxidoreductase" evidence="6">
    <location>
        <begin position="15"/>
        <end position="376"/>
    </location>
</feature>
<evidence type="ECO:0000256" key="3">
    <source>
        <dbReference type="ARBA" id="ARBA00022630"/>
    </source>
</evidence>
<dbReference type="Pfam" id="PF16901">
    <property type="entry name" value="DAO_C"/>
    <property type="match status" value="1"/>
</dbReference>
<dbReference type="Proteomes" id="UP000589620">
    <property type="component" value="Unassembled WGS sequence"/>
</dbReference>
<dbReference type="SUPFAM" id="SSF51905">
    <property type="entry name" value="FAD/NAD(P)-binding domain"/>
    <property type="match status" value="1"/>
</dbReference>
<dbReference type="PANTHER" id="PTHR11985:SF15">
    <property type="entry name" value="GLYCEROL-3-PHOSPHATE DEHYDROGENASE, MITOCHONDRIAL"/>
    <property type="match status" value="1"/>
</dbReference>
<keyword evidence="3" id="KW-0285">Flavoprotein</keyword>
<evidence type="ECO:0000313" key="8">
    <source>
        <dbReference type="EMBL" id="NYD75090.1"/>
    </source>
</evidence>
<dbReference type="RefSeq" id="WP_179457122.1">
    <property type="nucleotide sequence ID" value="NZ_BAAAPX010000001.1"/>
</dbReference>
<dbReference type="Gene3D" id="3.50.50.60">
    <property type="entry name" value="FAD/NAD(P)-binding domain"/>
    <property type="match status" value="1"/>
</dbReference>
<dbReference type="InterPro" id="IPR031656">
    <property type="entry name" value="DAO_C"/>
</dbReference>
<evidence type="ECO:0000256" key="2">
    <source>
        <dbReference type="ARBA" id="ARBA00007330"/>
    </source>
</evidence>
<dbReference type="AlphaFoldDB" id="A0A852T3G8"/>
<comment type="cofactor">
    <cofactor evidence="1">
        <name>FAD</name>
        <dbReference type="ChEBI" id="CHEBI:57692"/>
    </cofactor>
</comment>
<dbReference type="GO" id="GO:0046168">
    <property type="term" value="P:glycerol-3-phosphate catabolic process"/>
    <property type="evidence" value="ECO:0007669"/>
    <property type="project" value="TreeGrafter"/>
</dbReference>
<evidence type="ECO:0000256" key="5">
    <source>
        <dbReference type="ARBA" id="ARBA00023002"/>
    </source>
</evidence>
<evidence type="ECO:0000313" key="9">
    <source>
        <dbReference type="Proteomes" id="UP000589620"/>
    </source>
</evidence>
<comment type="similarity">
    <text evidence="2">Belongs to the FAD-dependent glycerol-3-phosphate dehydrogenase family.</text>
</comment>
<proteinExistence type="inferred from homology"/>
<keyword evidence="9" id="KW-1185">Reference proteome</keyword>
<dbReference type="Pfam" id="PF01266">
    <property type="entry name" value="DAO"/>
    <property type="match status" value="1"/>
</dbReference>
<dbReference type="PRINTS" id="PR01001">
    <property type="entry name" value="FADG3PDH"/>
</dbReference>